<keyword evidence="2 3" id="KW-0808">Transferase</keyword>
<gene>
    <name evidence="3" type="ORF">Pyn_32378</name>
</gene>
<dbReference type="PANTHER" id="PTHR31147">
    <property type="entry name" value="ACYL TRANSFERASE 4"/>
    <property type="match status" value="1"/>
</dbReference>
<dbReference type="InterPro" id="IPR050898">
    <property type="entry name" value="Plant_acyltransferase"/>
</dbReference>
<accession>A0A314UUY3</accession>
<dbReference type="GO" id="GO:0009836">
    <property type="term" value="P:fruit ripening, climacteric"/>
    <property type="evidence" value="ECO:0007669"/>
    <property type="project" value="UniProtKB-ARBA"/>
</dbReference>
<dbReference type="EMBL" id="PJQY01003050">
    <property type="protein sequence ID" value="PQM40626.1"/>
    <property type="molecule type" value="Genomic_DNA"/>
</dbReference>
<dbReference type="GO" id="GO:0016740">
    <property type="term" value="F:transferase activity"/>
    <property type="evidence" value="ECO:0007669"/>
    <property type="project" value="UniProtKB-KW"/>
</dbReference>
<evidence type="ECO:0000256" key="1">
    <source>
        <dbReference type="ARBA" id="ARBA00009861"/>
    </source>
</evidence>
<dbReference type="Proteomes" id="UP000250321">
    <property type="component" value="Unassembled WGS sequence"/>
</dbReference>
<evidence type="ECO:0000313" key="4">
    <source>
        <dbReference type="Proteomes" id="UP000250321"/>
    </source>
</evidence>
<sequence length="450" mass="50255">MDSLCPLLFPVNQFEPELITPAKPTPIETKQLSDIDDQDGLRFHFPVIMSYKNNPSMKGNDPVVVIREALSRALVYYYPLAGRLREGPNRKLMVECNGEGVLFIEANADVTLEQLGDRILPPCPVLEEFLFNPPGSDGILGCPLLLVQVTRLTCGGFVFGLRINHTMCDAVGLAQFLNAIGEMAQGADSPSIPPVWARELLNARDPPTITRPHYEYDQLLDSQGSFIAAIDQSNMVQGSFYFSPQQIRALRKHLPTHLSTCSSFELITACVWKCRTLSLRLNPKDTVRISCAVNARGKRFNDLCLPWGFYGNAFAIPTVVSTVELLCASPLGYGVELVRKSKAQMDKEYMQSLADFFVIRGRPPLPMGWNVFIVSDNRHTGLGEFDVGWGKPLFAGLARAVSMISFYVRDKNQEEEFGTLVPICLPSTCLERFEEELKKMTLEHVEEISK</sequence>
<dbReference type="PANTHER" id="PTHR31147:SF66">
    <property type="entry name" value="OS05G0315700 PROTEIN"/>
    <property type="match status" value="1"/>
</dbReference>
<evidence type="ECO:0000256" key="2">
    <source>
        <dbReference type="ARBA" id="ARBA00022679"/>
    </source>
</evidence>
<organism evidence="3 4">
    <name type="scientific">Prunus yedoensis var. nudiflora</name>
    <dbReference type="NCBI Taxonomy" id="2094558"/>
    <lineage>
        <taxon>Eukaryota</taxon>
        <taxon>Viridiplantae</taxon>
        <taxon>Streptophyta</taxon>
        <taxon>Embryophyta</taxon>
        <taxon>Tracheophyta</taxon>
        <taxon>Spermatophyta</taxon>
        <taxon>Magnoliopsida</taxon>
        <taxon>eudicotyledons</taxon>
        <taxon>Gunneridae</taxon>
        <taxon>Pentapetalae</taxon>
        <taxon>rosids</taxon>
        <taxon>fabids</taxon>
        <taxon>Rosales</taxon>
        <taxon>Rosaceae</taxon>
        <taxon>Amygdaloideae</taxon>
        <taxon>Amygdaleae</taxon>
        <taxon>Prunus</taxon>
    </lineage>
</organism>
<dbReference type="AlphaFoldDB" id="A0A314UUY3"/>
<protein>
    <submittedName>
        <fullName evidence="3">Methanol O-anthraniloyltransferase-like</fullName>
    </submittedName>
</protein>
<dbReference type="InterPro" id="IPR023213">
    <property type="entry name" value="CAT-like_dom_sf"/>
</dbReference>
<name>A0A314UUY3_PRUYE</name>
<dbReference type="Pfam" id="PF02458">
    <property type="entry name" value="Transferase"/>
    <property type="match status" value="1"/>
</dbReference>
<reference evidence="3 4" key="1">
    <citation type="submission" date="2018-02" db="EMBL/GenBank/DDBJ databases">
        <title>Draft genome of wild Prunus yedoensis var. nudiflora.</title>
        <authorList>
            <person name="Baek S."/>
            <person name="Kim J.-H."/>
            <person name="Choi K."/>
            <person name="Kim G.-B."/>
            <person name="Cho A."/>
            <person name="Jang H."/>
            <person name="Shin C.-H."/>
            <person name="Yu H.-J."/>
            <person name="Mun J.-H."/>
        </authorList>
    </citation>
    <scope>NUCLEOTIDE SEQUENCE [LARGE SCALE GENOMIC DNA]</scope>
    <source>
        <strain evidence="4">cv. Jeju island</strain>
        <tissue evidence="3">Leaf</tissue>
    </source>
</reference>
<dbReference type="STRING" id="2094558.A0A314UUY3"/>
<keyword evidence="4" id="KW-1185">Reference proteome</keyword>
<dbReference type="OrthoDB" id="1483986at2759"/>
<comment type="caution">
    <text evidence="3">The sequence shown here is derived from an EMBL/GenBank/DDBJ whole genome shotgun (WGS) entry which is preliminary data.</text>
</comment>
<comment type="similarity">
    <text evidence="1">Belongs to the plant acyltransferase family.</text>
</comment>
<proteinExistence type="inferred from homology"/>
<evidence type="ECO:0000313" key="3">
    <source>
        <dbReference type="EMBL" id="PQM40626.1"/>
    </source>
</evidence>
<dbReference type="Gene3D" id="3.30.559.10">
    <property type="entry name" value="Chloramphenicol acetyltransferase-like domain"/>
    <property type="match status" value="2"/>
</dbReference>